<dbReference type="InterPro" id="IPR028081">
    <property type="entry name" value="Leu-bd"/>
</dbReference>
<feature type="chain" id="PRO_5046557053" evidence="3">
    <location>
        <begin position="22"/>
        <end position="413"/>
    </location>
</feature>
<dbReference type="RefSeq" id="WP_270885951.1">
    <property type="nucleotide sequence ID" value="NZ_JAQFVF010000092.1"/>
</dbReference>
<dbReference type="EMBL" id="JBHSMJ010000009">
    <property type="protein sequence ID" value="MFC5447811.1"/>
    <property type="molecule type" value="Genomic_DNA"/>
</dbReference>
<evidence type="ECO:0000256" key="2">
    <source>
        <dbReference type="ARBA" id="ARBA00022729"/>
    </source>
</evidence>
<comment type="similarity">
    <text evidence="1">Belongs to the leucine-binding protein family.</text>
</comment>
<protein>
    <submittedName>
        <fullName evidence="5">Branched-chain amino acid ABC transporter substrate-binding protein</fullName>
    </submittedName>
</protein>
<gene>
    <name evidence="5" type="ORF">ACFPOG_06040</name>
</gene>
<accession>A0ABW0K5D6</accession>
<name>A0ABW0K5D6_9BACL</name>
<dbReference type="SUPFAM" id="SSF53822">
    <property type="entry name" value="Periplasmic binding protein-like I"/>
    <property type="match status" value="1"/>
</dbReference>
<evidence type="ECO:0000313" key="5">
    <source>
        <dbReference type="EMBL" id="MFC5447811.1"/>
    </source>
</evidence>
<reference evidence="6" key="1">
    <citation type="journal article" date="2019" name="Int. J. Syst. Evol. Microbiol.">
        <title>The Global Catalogue of Microorganisms (GCM) 10K type strain sequencing project: providing services to taxonomists for standard genome sequencing and annotation.</title>
        <authorList>
            <consortium name="The Broad Institute Genomics Platform"/>
            <consortium name="The Broad Institute Genome Sequencing Center for Infectious Disease"/>
            <person name="Wu L."/>
            <person name="Ma J."/>
        </authorList>
    </citation>
    <scope>NUCLEOTIDE SEQUENCE [LARGE SCALE GENOMIC DNA]</scope>
    <source>
        <strain evidence="6">KACC 11904</strain>
    </source>
</reference>
<comment type="caution">
    <text evidence="5">The sequence shown here is derived from an EMBL/GenBank/DDBJ whole genome shotgun (WGS) entry which is preliminary data.</text>
</comment>
<evidence type="ECO:0000313" key="6">
    <source>
        <dbReference type="Proteomes" id="UP001596044"/>
    </source>
</evidence>
<feature type="signal peptide" evidence="3">
    <location>
        <begin position="1"/>
        <end position="21"/>
    </location>
</feature>
<dbReference type="InterPro" id="IPR028082">
    <property type="entry name" value="Peripla_BP_I"/>
</dbReference>
<dbReference type="Proteomes" id="UP001596044">
    <property type="component" value="Unassembled WGS sequence"/>
</dbReference>
<evidence type="ECO:0000256" key="3">
    <source>
        <dbReference type="SAM" id="SignalP"/>
    </source>
</evidence>
<evidence type="ECO:0000256" key="1">
    <source>
        <dbReference type="ARBA" id="ARBA00010062"/>
    </source>
</evidence>
<evidence type="ECO:0000259" key="4">
    <source>
        <dbReference type="Pfam" id="PF13458"/>
    </source>
</evidence>
<keyword evidence="2 3" id="KW-0732">Signal</keyword>
<keyword evidence="6" id="KW-1185">Reference proteome</keyword>
<dbReference type="Pfam" id="PF13458">
    <property type="entry name" value="Peripla_BP_6"/>
    <property type="match status" value="1"/>
</dbReference>
<dbReference type="CDD" id="cd06342">
    <property type="entry name" value="PBP1_ABC_LIVBP-like"/>
    <property type="match status" value="1"/>
</dbReference>
<dbReference type="Gene3D" id="3.40.50.2300">
    <property type="match status" value="2"/>
</dbReference>
<dbReference type="PANTHER" id="PTHR47151:SF2">
    <property type="entry name" value="AMINO ACID BINDING PROTEIN"/>
    <property type="match status" value="1"/>
</dbReference>
<feature type="domain" description="Leucine-binding protein" evidence="4">
    <location>
        <begin position="56"/>
        <end position="398"/>
    </location>
</feature>
<proteinExistence type="inferred from homology"/>
<dbReference type="PANTHER" id="PTHR47151">
    <property type="entry name" value="LEU/ILE/VAL-BINDING ABC TRANSPORTER SUBUNIT"/>
    <property type="match status" value="1"/>
</dbReference>
<sequence>MILKKTALCISASVLALSMLAGCGNGTSTSTSTSISTTASSAPESAKPSASAKTVIKIATQSPLSGGSAVQGEAIKLGAQMSLDDRKVEFEKLGFDLQLVPYDDQADPKKGVANAEIISADPAILGIVGHMNSGVAIPSSVVYEKNNIVMVSPSNTATEVTDRNLKAVNRIVARDDFQGPAAADYAVHTVKAKNIFVIQDKTAYGQGLADAFKEAAAKQGANIVGYEGITVGEKDFNGVLNIALSKKPDFVFFGGLYAEGGLLIKQARDKGIIVPFMGADGWDSQGLVDVAGDKVKDALYASISTDITKTPDGQKWADQYKTKFGKAPDGYSAYAYDCMTIILNAIKTASSANGGKAPTREQVRDAVRATKDFQGVATKVSFDGKGDNTYAKVFIYKFEGPKYPGAMISEVGK</sequence>
<dbReference type="PROSITE" id="PS51257">
    <property type="entry name" value="PROKAR_LIPOPROTEIN"/>
    <property type="match status" value="1"/>
</dbReference>
<organism evidence="5 6">
    <name type="scientific">Paenibacillus aestuarii</name>
    <dbReference type="NCBI Taxonomy" id="516965"/>
    <lineage>
        <taxon>Bacteria</taxon>
        <taxon>Bacillati</taxon>
        <taxon>Bacillota</taxon>
        <taxon>Bacilli</taxon>
        <taxon>Bacillales</taxon>
        <taxon>Paenibacillaceae</taxon>
        <taxon>Paenibacillus</taxon>
    </lineage>
</organism>